<dbReference type="EMBL" id="CAJOBA010003325">
    <property type="protein sequence ID" value="CAF3678070.1"/>
    <property type="molecule type" value="Genomic_DNA"/>
</dbReference>
<keyword evidence="2" id="KW-1133">Transmembrane helix</keyword>
<evidence type="ECO:0000256" key="2">
    <source>
        <dbReference type="SAM" id="Phobius"/>
    </source>
</evidence>
<gene>
    <name evidence="4" type="ORF">GPM918_LOCUS26092</name>
    <name evidence="3" type="ORF">OVA965_LOCUS9411</name>
    <name evidence="6" type="ORF">SRO942_LOCUS26181</name>
    <name evidence="5" type="ORF">TMI583_LOCUS9407</name>
</gene>
<dbReference type="EMBL" id="CAJNOK010003324">
    <property type="protein sequence ID" value="CAF0896751.1"/>
    <property type="molecule type" value="Genomic_DNA"/>
</dbReference>
<dbReference type="Proteomes" id="UP000677228">
    <property type="component" value="Unassembled WGS sequence"/>
</dbReference>
<keyword evidence="7" id="KW-1185">Reference proteome</keyword>
<feature type="compositionally biased region" description="Pro residues" evidence="1">
    <location>
        <begin position="101"/>
        <end position="114"/>
    </location>
</feature>
<evidence type="ECO:0000313" key="5">
    <source>
        <dbReference type="EMBL" id="CAF3678070.1"/>
    </source>
</evidence>
<dbReference type="EMBL" id="CAJOBC010014213">
    <property type="protein sequence ID" value="CAF4018940.1"/>
    <property type="molecule type" value="Genomic_DNA"/>
</dbReference>
<feature type="region of interest" description="Disordered" evidence="1">
    <location>
        <begin position="100"/>
        <end position="125"/>
    </location>
</feature>
<accession>A0A815A518</accession>
<dbReference type="EMBL" id="CAJNOQ010010377">
    <property type="protein sequence ID" value="CAF1250129.1"/>
    <property type="molecule type" value="Genomic_DNA"/>
</dbReference>
<sequence length="151" mass="16513">MGAIVVFDTVFILNPYTCILTPSCSTQPQLISLNYLMTGISSFKNYSTYDSKKLFLEIQVGCAGLALLLSIIYVIIYIVCRVKLRNKTGVAATAATAATAPNPPAVQPNNPYPQAPQAFQSNNPYPVPPPVQRQQMYPQAPYAPPYQKAIQ</sequence>
<feature type="transmembrane region" description="Helical" evidence="2">
    <location>
        <begin position="58"/>
        <end position="80"/>
    </location>
</feature>
<keyword evidence="2" id="KW-0472">Membrane</keyword>
<evidence type="ECO:0000313" key="3">
    <source>
        <dbReference type="EMBL" id="CAF0896751.1"/>
    </source>
</evidence>
<evidence type="ECO:0000313" key="6">
    <source>
        <dbReference type="EMBL" id="CAF4018940.1"/>
    </source>
</evidence>
<dbReference type="Proteomes" id="UP000681722">
    <property type="component" value="Unassembled WGS sequence"/>
</dbReference>
<evidence type="ECO:0000256" key="1">
    <source>
        <dbReference type="SAM" id="MobiDB-lite"/>
    </source>
</evidence>
<dbReference type="Proteomes" id="UP000682733">
    <property type="component" value="Unassembled WGS sequence"/>
</dbReference>
<reference evidence="4" key="1">
    <citation type="submission" date="2021-02" db="EMBL/GenBank/DDBJ databases">
        <authorList>
            <person name="Nowell W R."/>
        </authorList>
    </citation>
    <scope>NUCLEOTIDE SEQUENCE</scope>
</reference>
<keyword evidence="2" id="KW-0812">Transmembrane</keyword>
<protein>
    <submittedName>
        <fullName evidence="4">Uncharacterized protein</fullName>
    </submittedName>
</protein>
<evidence type="ECO:0000313" key="7">
    <source>
        <dbReference type="Proteomes" id="UP000663829"/>
    </source>
</evidence>
<organism evidence="4 7">
    <name type="scientific">Didymodactylos carnosus</name>
    <dbReference type="NCBI Taxonomy" id="1234261"/>
    <lineage>
        <taxon>Eukaryota</taxon>
        <taxon>Metazoa</taxon>
        <taxon>Spiralia</taxon>
        <taxon>Gnathifera</taxon>
        <taxon>Rotifera</taxon>
        <taxon>Eurotatoria</taxon>
        <taxon>Bdelloidea</taxon>
        <taxon>Philodinida</taxon>
        <taxon>Philodinidae</taxon>
        <taxon>Didymodactylos</taxon>
    </lineage>
</organism>
<evidence type="ECO:0000313" key="4">
    <source>
        <dbReference type="EMBL" id="CAF1250129.1"/>
    </source>
</evidence>
<dbReference type="Proteomes" id="UP000663829">
    <property type="component" value="Unassembled WGS sequence"/>
</dbReference>
<dbReference type="AlphaFoldDB" id="A0A815A518"/>
<comment type="caution">
    <text evidence="4">The sequence shown here is derived from an EMBL/GenBank/DDBJ whole genome shotgun (WGS) entry which is preliminary data.</text>
</comment>
<proteinExistence type="predicted"/>
<name>A0A815A518_9BILA</name>